<proteinExistence type="predicted"/>
<sequence>MKPKESFDAEIKMRKEKLGKLDDEYTKEIKFLKQAQSKGQISDKEFQKRLHDVQTEYKTKKDTTTAELTKTEETKKIEVERRKNSQN</sequence>
<gene>
    <name evidence="1" type="ORF">QIA00_04975</name>
</gene>
<name>A0ACD5G666_9SPIR</name>
<evidence type="ECO:0000313" key="1">
    <source>
        <dbReference type="EMBL" id="XOU08922.1"/>
    </source>
</evidence>
<dbReference type="Proteomes" id="UP001305925">
    <property type="component" value="Plasmid lp36"/>
</dbReference>
<organism evidence="1 2">
    <name type="scientific">Borreliella americana</name>
    <dbReference type="NCBI Taxonomy" id="478807"/>
    <lineage>
        <taxon>Bacteria</taxon>
        <taxon>Pseudomonadati</taxon>
        <taxon>Spirochaetota</taxon>
        <taxon>Spirochaetia</taxon>
        <taxon>Spirochaetales</taxon>
        <taxon>Borreliaceae</taxon>
        <taxon>Borreliella</taxon>
    </lineage>
</organism>
<dbReference type="EMBL" id="CP179252">
    <property type="protein sequence ID" value="XOU08922.1"/>
    <property type="molecule type" value="Genomic_DNA"/>
</dbReference>
<keyword evidence="1" id="KW-0614">Plasmid</keyword>
<protein>
    <submittedName>
        <fullName evidence="1">Uncharacterized protein</fullName>
    </submittedName>
</protein>
<reference evidence="1" key="1">
    <citation type="submission" date="2024-11" db="EMBL/GenBank/DDBJ databases">
        <title>Sequencing of Borrelia variable plasmids from multiple Borrelia sensu lato isolates.</title>
        <authorList>
            <person name="Mongodin E.F."/>
            <person name="Rudenko N."/>
            <person name="Fraser C.M."/>
            <person name="Schutzer S."/>
            <person name="Luft B."/>
            <person name="Morgan R."/>
            <person name="Casjens S."/>
            <person name="Qiu W."/>
        </authorList>
    </citation>
    <scope>NUCLEOTIDE SEQUENCE</scope>
    <source>
        <strain evidence="1">SCW30h</strain>
    </source>
</reference>
<accession>A0ACD5G666</accession>
<evidence type="ECO:0000313" key="2">
    <source>
        <dbReference type="Proteomes" id="UP001305925"/>
    </source>
</evidence>
<geneLocation type="plasmid" evidence="1 2">
    <name>lp36</name>
</geneLocation>
<keyword evidence="2" id="KW-1185">Reference proteome</keyword>